<evidence type="ECO:0000313" key="5">
    <source>
        <dbReference type="Proteomes" id="UP001287356"/>
    </source>
</evidence>
<dbReference type="Proteomes" id="UP001287356">
    <property type="component" value="Unassembled WGS sequence"/>
</dbReference>
<dbReference type="PANTHER" id="PTHR28583">
    <property type="entry name" value="ACID AMIDASE"/>
    <property type="match status" value="1"/>
</dbReference>
<dbReference type="EMBL" id="JAULSN010000011">
    <property type="protein sequence ID" value="KAK3361514.1"/>
    <property type="molecule type" value="Genomic_DNA"/>
</dbReference>
<reference evidence="4" key="1">
    <citation type="journal article" date="2023" name="Mol. Phylogenet. Evol.">
        <title>Genome-scale phylogeny and comparative genomics of the fungal order Sordariales.</title>
        <authorList>
            <person name="Hensen N."/>
            <person name="Bonometti L."/>
            <person name="Westerberg I."/>
            <person name="Brannstrom I.O."/>
            <person name="Guillou S."/>
            <person name="Cros-Aarteil S."/>
            <person name="Calhoun S."/>
            <person name="Haridas S."/>
            <person name="Kuo A."/>
            <person name="Mondo S."/>
            <person name="Pangilinan J."/>
            <person name="Riley R."/>
            <person name="LaButti K."/>
            <person name="Andreopoulos B."/>
            <person name="Lipzen A."/>
            <person name="Chen C."/>
            <person name="Yan M."/>
            <person name="Daum C."/>
            <person name="Ng V."/>
            <person name="Clum A."/>
            <person name="Steindorff A."/>
            <person name="Ohm R.A."/>
            <person name="Martin F."/>
            <person name="Silar P."/>
            <person name="Natvig D.O."/>
            <person name="Lalanne C."/>
            <person name="Gautier V."/>
            <person name="Ament-Velasquez S.L."/>
            <person name="Kruys A."/>
            <person name="Hutchinson M.I."/>
            <person name="Powell A.J."/>
            <person name="Barry K."/>
            <person name="Miller A.N."/>
            <person name="Grigoriev I.V."/>
            <person name="Debuchy R."/>
            <person name="Gladieux P."/>
            <person name="Hiltunen Thoren M."/>
            <person name="Johannesson H."/>
        </authorList>
    </citation>
    <scope>NUCLEOTIDE SEQUENCE</scope>
    <source>
        <strain evidence="4">CBS 958.72</strain>
    </source>
</reference>
<dbReference type="Pfam" id="PF15508">
    <property type="entry name" value="NAAA-beta"/>
    <property type="match status" value="1"/>
</dbReference>
<dbReference type="PANTHER" id="PTHR28583:SF1">
    <property type="entry name" value="ACID CERAMIDASE"/>
    <property type="match status" value="1"/>
</dbReference>
<gene>
    <name evidence="4" type="ORF">B0T24DRAFT_660371</name>
</gene>
<sequence length="458" mass="50402">MESAGLRHSSQEPEKPPIWETAGRTPPRFTVDLSVAPEHRYDHIAAQLMPAIRATDLEGLFGDLVATAVPGGWRAGQRGLLALARLTLRRVYADDETAELRGIASATGLPLYLLVAFNVLLDLLLGCTSGGVRMAKSRIVHFRTLDWDMDELRHLIVELDFVRAAGGPVVATTVGYFGYVGALTGVRRGLSLSLNFRPTHDRSTWRKRAAYRWHQAMVLLGRRPSISSTLRHYLLSPAAPGTEPLLRRRDGRAEDPTVAAVASVSPLALGGEKLDTPNAELENLHEQQDPHDLNIDSLLAELTLSPSTAAYLIFSTAQRTYAVEKDHLAAVVRSDGTLLTTCNHDVDDESAPERVAAAAAAVAETGMMSLVEDSMDRKHMVRRHEVEKQEEEKERRVPPPADGVLLDDVLKMLGHEYITHDQTHYSVIMDPLTGRVLWRRAYDLGELGSDNSGSERDG</sequence>
<proteinExistence type="predicted"/>
<organism evidence="4 5">
    <name type="scientific">Lasiosphaeria ovina</name>
    <dbReference type="NCBI Taxonomy" id="92902"/>
    <lineage>
        <taxon>Eukaryota</taxon>
        <taxon>Fungi</taxon>
        <taxon>Dikarya</taxon>
        <taxon>Ascomycota</taxon>
        <taxon>Pezizomycotina</taxon>
        <taxon>Sordariomycetes</taxon>
        <taxon>Sordariomycetidae</taxon>
        <taxon>Sordariales</taxon>
        <taxon>Lasiosphaeriaceae</taxon>
        <taxon>Lasiosphaeria</taxon>
    </lineage>
</organism>
<evidence type="ECO:0000313" key="4">
    <source>
        <dbReference type="EMBL" id="KAK3361514.1"/>
    </source>
</evidence>
<accession>A0AAE0JTG7</accession>
<feature type="region of interest" description="Disordered" evidence="2">
    <location>
        <begin position="1"/>
        <end position="25"/>
    </location>
</feature>
<comment type="caution">
    <text evidence="4">The sequence shown here is derived from an EMBL/GenBank/DDBJ whole genome shotgun (WGS) entry which is preliminary data.</text>
</comment>
<dbReference type="EC" id="3.5.1.23" evidence="1"/>
<dbReference type="AlphaFoldDB" id="A0AAE0JTG7"/>
<protein>
    <recommendedName>
        <fullName evidence="1">ceramidase</fullName>
        <ecNumber evidence="1">3.5.1.23</ecNumber>
    </recommendedName>
</protein>
<keyword evidence="5" id="KW-1185">Reference proteome</keyword>
<reference evidence="4" key="2">
    <citation type="submission" date="2023-06" db="EMBL/GenBank/DDBJ databases">
        <authorList>
            <consortium name="Lawrence Berkeley National Laboratory"/>
            <person name="Haridas S."/>
            <person name="Hensen N."/>
            <person name="Bonometti L."/>
            <person name="Westerberg I."/>
            <person name="Brannstrom I.O."/>
            <person name="Guillou S."/>
            <person name="Cros-Aarteil S."/>
            <person name="Calhoun S."/>
            <person name="Kuo A."/>
            <person name="Mondo S."/>
            <person name="Pangilinan J."/>
            <person name="Riley R."/>
            <person name="Labutti K."/>
            <person name="Andreopoulos B."/>
            <person name="Lipzen A."/>
            <person name="Chen C."/>
            <person name="Yanf M."/>
            <person name="Daum C."/>
            <person name="Ng V."/>
            <person name="Clum A."/>
            <person name="Steindorff A."/>
            <person name="Ohm R."/>
            <person name="Martin F."/>
            <person name="Silar P."/>
            <person name="Natvig D."/>
            <person name="Lalanne C."/>
            <person name="Gautier V."/>
            <person name="Ament-Velasquez S.L."/>
            <person name="Kruys A."/>
            <person name="Hutchinson M.I."/>
            <person name="Powell A.J."/>
            <person name="Barry K."/>
            <person name="Miller A.N."/>
            <person name="Grigoriev I.V."/>
            <person name="Debuchy R."/>
            <person name="Gladieux P."/>
            <person name="Thoren M.H."/>
            <person name="Johannesson H."/>
        </authorList>
    </citation>
    <scope>NUCLEOTIDE SEQUENCE</scope>
    <source>
        <strain evidence="4">CBS 958.72</strain>
    </source>
</reference>
<evidence type="ECO:0000256" key="2">
    <source>
        <dbReference type="SAM" id="MobiDB-lite"/>
    </source>
</evidence>
<dbReference type="GO" id="GO:0017040">
    <property type="term" value="F:N-acylsphingosine amidohydrolase activity"/>
    <property type="evidence" value="ECO:0007669"/>
    <property type="project" value="UniProtKB-EC"/>
</dbReference>
<evidence type="ECO:0000256" key="1">
    <source>
        <dbReference type="ARBA" id="ARBA00011891"/>
    </source>
</evidence>
<dbReference type="InterPro" id="IPR029130">
    <property type="entry name" value="Acid_ceramidase_N"/>
</dbReference>
<feature type="region of interest" description="Disordered" evidence="2">
    <location>
        <begin position="382"/>
        <end position="401"/>
    </location>
</feature>
<evidence type="ECO:0000259" key="3">
    <source>
        <dbReference type="Pfam" id="PF15508"/>
    </source>
</evidence>
<feature type="compositionally biased region" description="Basic and acidic residues" evidence="2">
    <location>
        <begin position="382"/>
        <end position="397"/>
    </location>
</feature>
<feature type="domain" description="Acid ceramidase N-terminal" evidence="3">
    <location>
        <begin position="25"/>
        <end position="73"/>
    </location>
</feature>
<name>A0AAE0JTG7_9PEZI</name>